<evidence type="ECO:0000313" key="1">
    <source>
        <dbReference type="Proteomes" id="UP000887576"/>
    </source>
</evidence>
<evidence type="ECO:0000313" key="2">
    <source>
        <dbReference type="WBParaSite" id="JU765_v2.g16121.t1"/>
    </source>
</evidence>
<dbReference type="Proteomes" id="UP000887576">
    <property type="component" value="Unplaced"/>
</dbReference>
<accession>A0AC34QGJ7</accession>
<organism evidence="1 2">
    <name type="scientific">Panagrolaimus sp. JU765</name>
    <dbReference type="NCBI Taxonomy" id="591449"/>
    <lineage>
        <taxon>Eukaryota</taxon>
        <taxon>Metazoa</taxon>
        <taxon>Ecdysozoa</taxon>
        <taxon>Nematoda</taxon>
        <taxon>Chromadorea</taxon>
        <taxon>Rhabditida</taxon>
        <taxon>Tylenchina</taxon>
        <taxon>Panagrolaimomorpha</taxon>
        <taxon>Panagrolaimoidea</taxon>
        <taxon>Panagrolaimidae</taxon>
        <taxon>Panagrolaimus</taxon>
    </lineage>
</organism>
<reference evidence="2" key="1">
    <citation type="submission" date="2022-11" db="UniProtKB">
        <authorList>
            <consortium name="WormBaseParasite"/>
        </authorList>
    </citation>
    <scope>IDENTIFICATION</scope>
</reference>
<dbReference type="WBParaSite" id="JU765_v2.g16121.t1">
    <property type="protein sequence ID" value="JU765_v2.g16121.t1"/>
    <property type="gene ID" value="JU765_v2.g16121"/>
</dbReference>
<proteinExistence type="predicted"/>
<name>A0AC34QGJ7_9BILA</name>
<sequence length="158" mass="18083">MGVESVIGLSLDVVVTVVCVICYFLIYIKLRKLNNASCCLLSERALYRRRQKEFKLAAEFCFSCIIYVANWIVIRLIKPELRLNINFTVMACLLYFQLFHAAVMAGISILFVNEFRTALKKVWKSTVHIRKLSSTVVPASNHTKEVNPLKVSTHLPCR</sequence>
<protein>
    <submittedName>
        <fullName evidence="2">7TM GPCR serpentine receptor class x (Srx) domain-containing protein</fullName>
    </submittedName>
</protein>